<reference evidence="6 7" key="1">
    <citation type="journal article" date="2018" name="Science">
        <title>The opium poppy genome and morphinan production.</title>
        <authorList>
            <person name="Guo L."/>
            <person name="Winzer T."/>
            <person name="Yang X."/>
            <person name="Li Y."/>
            <person name="Ning Z."/>
            <person name="He Z."/>
            <person name="Teodor R."/>
            <person name="Lu Y."/>
            <person name="Bowser T.A."/>
            <person name="Graham I.A."/>
            <person name="Ye K."/>
        </authorList>
    </citation>
    <scope>NUCLEOTIDE SEQUENCE [LARGE SCALE GENOMIC DNA]</scope>
    <source>
        <strain evidence="7">cv. HN1</strain>
        <tissue evidence="6">Leaves</tissue>
    </source>
</reference>
<dbReference type="Gene3D" id="2.170.150.80">
    <property type="entry name" value="NAC domain"/>
    <property type="match status" value="1"/>
</dbReference>
<keyword evidence="2" id="KW-0238">DNA-binding</keyword>
<organism evidence="6 7">
    <name type="scientific">Papaver somniferum</name>
    <name type="common">Opium poppy</name>
    <dbReference type="NCBI Taxonomy" id="3469"/>
    <lineage>
        <taxon>Eukaryota</taxon>
        <taxon>Viridiplantae</taxon>
        <taxon>Streptophyta</taxon>
        <taxon>Embryophyta</taxon>
        <taxon>Tracheophyta</taxon>
        <taxon>Spermatophyta</taxon>
        <taxon>Magnoliopsida</taxon>
        <taxon>Ranunculales</taxon>
        <taxon>Papaveraceae</taxon>
        <taxon>Papaveroideae</taxon>
        <taxon>Papaver</taxon>
    </lineage>
</organism>
<evidence type="ECO:0000313" key="7">
    <source>
        <dbReference type="Proteomes" id="UP000316621"/>
    </source>
</evidence>
<keyword evidence="4" id="KW-0539">Nucleus</keyword>
<evidence type="ECO:0000256" key="4">
    <source>
        <dbReference type="ARBA" id="ARBA00023242"/>
    </source>
</evidence>
<dbReference type="GO" id="GO:0006355">
    <property type="term" value="P:regulation of DNA-templated transcription"/>
    <property type="evidence" value="ECO:0007669"/>
    <property type="project" value="InterPro"/>
</dbReference>
<dbReference type="PANTHER" id="PTHR31719">
    <property type="entry name" value="NAC TRANSCRIPTION FACTOR 56"/>
    <property type="match status" value="1"/>
</dbReference>
<evidence type="ECO:0000256" key="1">
    <source>
        <dbReference type="ARBA" id="ARBA00023015"/>
    </source>
</evidence>
<dbReference type="GO" id="GO:0003677">
    <property type="term" value="F:DNA binding"/>
    <property type="evidence" value="ECO:0007669"/>
    <property type="project" value="UniProtKB-KW"/>
</dbReference>
<evidence type="ECO:0000259" key="5">
    <source>
        <dbReference type="PROSITE" id="PS51005"/>
    </source>
</evidence>
<dbReference type="SUPFAM" id="SSF101941">
    <property type="entry name" value="NAC domain"/>
    <property type="match status" value="1"/>
</dbReference>
<dbReference type="InterPro" id="IPR036093">
    <property type="entry name" value="NAC_dom_sf"/>
</dbReference>
<sequence length="157" mass="18211">MNIGIHGGTYCKKVEEGPEMPRPINVVYPSGFRFVAADNELFLDYLNMKVQNPSTFWVHHITAVENIYSKPPETLLENSKDRDRYFFEFLTKISYVDPSVKNYGKWRNDKTEDVCLDGDQLVVLGTKGSYAFFDMANKRTSYLMKEYLPKEAPQQMT</sequence>
<dbReference type="PANTHER" id="PTHR31719:SF43">
    <property type="entry name" value="NAC TRANSCRIPTION FACTOR 56"/>
    <property type="match status" value="1"/>
</dbReference>
<dbReference type="Gramene" id="RZC84170">
    <property type="protein sequence ID" value="RZC84170"/>
    <property type="gene ID" value="C5167_046957"/>
</dbReference>
<dbReference type="Pfam" id="PF02365">
    <property type="entry name" value="NAM"/>
    <property type="match status" value="1"/>
</dbReference>
<protein>
    <recommendedName>
        <fullName evidence="5">NAC domain-containing protein</fullName>
    </recommendedName>
</protein>
<evidence type="ECO:0000313" key="6">
    <source>
        <dbReference type="EMBL" id="RZC84170.1"/>
    </source>
</evidence>
<feature type="domain" description="NAC" evidence="5">
    <location>
        <begin position="28"/>
        <end position="157"/>
    </location>
</feature>
<keyword evidence="1" id="KW-0805">Transcription regulation</keyword>
<dbReference type="AlphaFoldDB" id="A0A4Y7LHP2"/>
<keyword evidence="3" id="KW-0804">Transcription</keyword>
<accession>A0A4Y7LHP2</accession>
<gene>
    <name evidence="6" type="ORF">C5167_046957</name>
</gene>
<evidence type="ECO:0000256" key="2">
    <source>
        <dbReference type="ARBA" id="ARBA00023125"/>
    </source>
</evidence>
<evidence type="ECO:0000256" key="3">
    <source>
        <dbReference type="ARBA" id="ARBA00023163"/>
    </source>
</evidence>
<dbReference type="PROSITE" id="PS51005">
    <property type="entry name" value="NAC"/>
    <property type="match status" value="1"/>
</dbReference>
<proteinExistence type="predicted"/>
<dbReference type="Proteomes" id="UP000316621">
    <property type="component" value="Chromosome 11"/>
</dbReference>
<dbReference type="InterPro" id="IPR003441">
    <property type="entry name" value="NAC-dom"/>
</dbReference>
<name>A0A4Y7LHP2_PAPSO</name>
<keyword evidence="7" id="KW-1185">Reference proteome</keyword>
<dbReference type="EMBL" id="CM010725">
    <property type="protein sequence ID" value="RZC84170.1"/>
    <property type="molecule type" value="Genomic_DNA"/>
</dbReference>